<keyword evidence="6 9" id="KW-0456">Lyase</keyword>
<gene>
    <name evidence="9" type="primary">acnA</name>
    <name evidence="9" type="ORF">ACFPQ6_05335</name>
</gene>
<keyword evidence="5 6" id="KW-0411">Iron-sulfur</keyword>
<evidence type="ECO:0000259" key="7">
    <source>
        <dbReference type="Pfam" id="PF00330"/>
    </source>
</evidence>
<dbReference type="InterPro" id="IPR036008">
    <property type="entry name" value="Aconitase_4Fe-4S_dom"/>
</dbReference>
<reference evidence="10" key="1">
    <citation type="journal article" date="2019" name="Int. J. Syst. Evol. Microbiol.">
        <title>The Global Catalogue of Microorganisms (GCM) 10K type strain sequencing project: providing services to taxonomists for standard genome sequencing and annotation.</title>
        <authorList>
            <consortium name="The Broad Institute Genomics Platform"/>
            <consortium name="The Broad Institute Genome Sequencing Center for Infectious Disease"/>
            <person name="Wu L."/>
            <person name="Ma J."/>
        </authorList>
    </citation>
    <scope>NUCLEOTIDE SEQUENCE [LARGE SCALE GENOMIC DNA]</scope>
    <source>
        <strain evidence="10">CGMCC 1.15053</strain>
    </source>
</reference>
<dbReference type="InterPro" id="IPR015928">
    <property type="entry name" value="Aconitase/3IPM_dehydase_swvl"/>
</dbReference>
<dbReference type="PROSITE" id="PS01244">
    <property type="entry name" value="ACONITASE_2"/>
    <property type="match status" value="1"/>
</dbReference>
<keyword evidence="6" id="KW-0004">4Fe-4S</keyword>
<dbReference type="Gene3D" id="3.20.19.10">
    <property type="entry name" value="Aconitase, domain 4"/>
    <property type="match status" value="1"/>
</dbReference>
<organism evidence="9 10">
    <name type="scientific">Deinococcus petrolearius</name>
    <dbReference type="NCBI Taxonomy" id="1751295"/>
    <lineage>
        <taxon>Bacteria</taxon>
        <taxon>Thermotogati</taxon>
        <taxon>Deinococcota</taxon>
        <taxon>Deinococci</taxon>
        <taxon>Deinococcales</taxon>
        <taxon>Deinococcaceae</taxon>
        <taxon>Deinococcus</taxon>
    </lineage>
</organism>
<evidence type="ECO:0000256" key="6">
    <source>
        <dbReference type="RuleBase" id="RU361275"/>
    </source>
</evidence>
<feature type="domain" description="Aconitase/3-isopropylmalate dehydratase large subunit alpha/beta/alpha" evidence="7">
    <location>
        <begin position="73"/>
        <end position="567"/>
    </location>
</feature>
<comment type="caution">
    <text evidence="9">The sequence shown here is derived from an EMBL/GenBank/DDBJ whole genome shotgun (WGS) entry which is preliminary data.</text>
</comment>
<dbReference type="Proteomes" id="UP001595979">
    <property type="component" value="Unassembled WGS sequence"/>
</dbReference>
<dbReference type="InterPro" id="IPR000573">
    <property type="entry name" value="AconitaseA/IPMdHydase_ssu_swvl"/>
</dbReference>
<evidence type="ECO:0000256" key="2">
    <source>
        <dbReference type="ARBA" id="ARBA00007185"/>
    </source>
</evidence>
<dbReference type="InterPro" id="IPR044137">
    <property type="entry name" value="AcnA_IRP_Swivel"/>
</dbReference>
<dbReference type="PRINTS" id="PR00415">
    <property type="entry name" value="ACONITASE"/>
</dbReference>
<evidence type="ECO:0000259" key="8">
    <source>
        <dbReference type="Pfam" id="PF00694"/>
    </source>
</evidence>
<dbReference type="InterPro" id="IPR006249">
    <property type="entry name" value="Aconitase/IRP2"/>
</dbReference>
<dbReference type="PANTHER" id="PTHR11670">
    <property type="entry name" value="ACONITASE/IRON-RESPONSIVE ELEMENT FAMILY MEMBER"/>
    <property type="match status" value="1"/>
</dbReference>
<keyword evidence="3" id="KW-0479">Metal-binding</keyword>
<sequence length="905" mass="97977">MADQAMNLFGARDVLTTQSGQNLYFYNLNKLQDFDVSRLPVSIKVLLESVLREANDYDVRREDVETVARWSAENPEVEIPFKPARVILQDFTGVPAVVDLAAMRTAMVQLGGDPSKINPLIPVDLVIDHSVQVDEFGTDFALANNMALEFERNRERYEFLRWGQQAFDNFGVVPPASGIVHQVNLEYLAKGVQSRPEDDGVVVYPDSLVGTDSHTTMINGLGIVGWGVGGIEAEAVMLGQPIYMLMPEVIGFKITGAMPGGATATDLALRVTEMLRQKGVVGKFVEFYGAGLSNMTLPDRATIANMAPEYGATMGFFPVDEEALRYLRRTGRLEDEIELVEAYYKAQGMFRTDETVDPVFTDTIELDLSTIVPSLAGPKRPQDRVNLDAMHTVFAEALTAPVKQRGFELGQEALSAQGTIGGTDIRIGHGAVTLASITSCTNTSNPSVLIAAGLVAKKAVEKGLKSKPWVKTSLAPGSRVVTEYLEAAGLQSYLDQIGFNTVGYGCMTCIGNSGPLPEPVVQAIQEGDLVVASVLSGNRNFEGRVNPHIKANYLASPPLVVAYALAGTVVNDIANDPIGTDSEGQPVYLADIWPSSAEIQTVMDSAINADMFKRVYDGIEKSNQDWNAIPVAEGALYDWKEDSTYIQNPPFFENLAGGPSEIVDIRGARALVKVADSVTTDHISPAGSFKSDTPAGRFLVERGIAPKDFNSYGSRRGNDRIMTRGTFANIRLKNQLAPGTEGGFTTNFLNGEVTSIYDASVAYKEAGIPLVVFAGKDYGMGSSRDWAAKGTFLLGARAVVAESFERIHRSNLVGMGVLPLQYKNGDTAESLGIQGDETFDFILPADLKPRQDVTVRVTGQDGQSRDIVVQCRIDTPVEIDYYKNGGILQTVLRGILAKSKGEVKA</sequence>
<comment type="similarity">
    <text evidence="2 6">Belongs to the aconitase/IPM isomerase family.</text>
</comment>
<evidence type="ECO:0000313" key="10">
    <source>
        <dbReference type="Proteomes" id="UP001595979"/>
    </source>
</evidence>
<keyword evidence="4 6" id="KW-0408">Iron</keyword>
<dbReference type="InterPro" id="IPR001030">
    <property type="entry name" value="Acoase/IPM_deHydtase_lsu_aba"/>
</dbReference>
<comment type="catalytic activity">
    <reaction evidence="6">
        <text>citrate = D-threo-isocitrate</text>
        <dbReference type="Rhea" id="RHEA:10336"/>
        <dbReference type="ChEBI" id="CHEBI:15562"/>
        <dbReference type="ChEBI" id="CHEBI:16947"/>
        <dbReference type="EC" id="4.2.1.3"/>
    </reaction>
</comment>
<dbReference type="GO" id="GO:0003994">
    <property type="term" value="F:aconitate hydratase activity"/>
    <property type="evidence" value="ECO:0007669"/>
    <property type="project" value="UniProtKB-EC"/>
</dbReference>
<dbReference type="CDD" id="cd01580">
    <property type="entry name" value="AcnA_IRP_Swivel"/>
    <property type="match status" value="1"/>
</dbReference>
<dbReference type="Pfam" id="PF00330">
    <property type="entry name" value="Aconitase"/>
    <property type="match status" value="1"/>
</dbReference>
<evidence type="ECO:0000313" key="9">
    <source>
        <dbReference type="EMBL" id="MFC5847726.1"/>
    </source>
</evidence>
<dbReference type="InterPro" id="IPR018136">
    <property type="entry name" value="Aconitase_4Fe-4S_BS"/>
</dbReference>
<dbReference type="Gene3D" id="6.10.190.10">
    <property type="match status" value="1"/>
</dbReference>
<dbReference type="SUPFAM" id="SSF53732">
    <property type="entry name" value="Aconitase iron-sulfur domain"/>
    <property type="match status" value="1"/>
</dbReference>
<dbReference type="Pfam" id="PF00694">
    <property type="entry name" value="Aconitase_C"/>
    <property type="match status" value="1"/>
</dbReference>
<dbReference type="NCBIfam" id="NF009520">
    <property type="entry name" value="PRK12881.1"/>
    <property type="match status" value="1"/>
</dbReference>
<dbReference type="Gene3D" id="3.30.499.10">
    <property type="entry name" value="Aconitase, domain 3"/>
    <property type="match status" value="2"/>
</dbReference>
<evidence type="ECO:0000256" key="4">
    <source>
        <dbReference type="ARBA" id="ARBA00023004"/>
    </source>
</evidence>
<dbReference type="EC" id="4.2.1.3" evidence="6"/>
<dbReference type="EMBL" id="JBHSOH010000005">
    <property type="protein sequence ID" value="MFC5847726.1"/>
    <property type="molecule type" value="Genomic_DNA"/>
</dbReference>
<feature type="domain" description="Aconitase A/isopropylmalate dehydratase small subunit swivel" evidence="8">
    <location>
        <begin position="697"/>
        <end position="824"/>
    </location>
</feature>
<accession>A0ABW1DGF5</accession>
<evidence type="ECO:0000256" key="5">
    <source>
        <dbReference type="ARBA" id="ARBA00023014"/>
    </source>
</evidence>
<dbReference type="RefSeq" id="WP_380047112.1">
    <property type="nucleotide sequence ID" value="NZ_JBHSOH010000005.1"/>
</dbReference>
<keyword evidence="10" id="KW-1185">Reference proteome</keyword>
<comment type="cofactor">
    <cofactor evidence="1">
        <name>[4Fe-4S] cluster</name>
        <dbReference type="ChEBI" id="CHEBI:49883"/>
    </cofactor>
</comment>
<dbReference type="PROSITE" id="PS00450">
    <property type="entry name" value="ACONITASE_1"/>
    <property type="match status" value="1"/>
</dbReference>
<evidence type="ECO:0000256" key="3">
    <source>
        <dbReference type="ARBA" id="ARBA00022723"/>
    </source>
</evidence>
<dbReference type="NCBIfam" id="TIGR01341">
    <property type="entry name" value="aconitase_1"/>
    <property type="match status" value="1"/>
</dbReference>
<dbReference type="NCBIfam" id="NF006757">
    <property type="entry name" value="PRK09277.1"/>
    <property type="match status" value="1"/>
</dbReference>
<dbReference type="SUPFAM" id="SSF52016">
    <property type="entry name" value="LeuD/IlvD-like"/>
    <property type="match status" value="1"/>
</dbReference>
<comment type="function">
    <text evidence="6">Catalyzes the isomerization of citrate to isocitrate via cis-aconitate.</text>
</comment>
<proteinExistence type="inferred from homology"/>
<dbReference type="InterPro" id="IPR015931">
    <property type="entry name" value="Acnase/IPM_dHydase_lsu_aba_1/3"/>
</dbReference>
<protein>
    <recommendedName>
        <fullName evidence="6">Aconitate hydratase</fullName>
        <shortName evidence="6">Aconitase</shortName>
        <ecNumber evidence="6">4.2.1.3</ecNumber>
    </recommendedName>
</protein>
<name>A0ABW1DGF5_9DEIO</name>
<dbReference type="CDD" id="cd01586">
    <property type="entry name" value="AcnA_IRP"/>
    <property type="match status" value="1"/>
</dbReference>
<evidence type="ECO:0000256" key="1">
    <source>
        <dbReference type="ARBA" id="ARBA00001966"/>
    </source>
</evidence>